<dbReference type="InterPro" id="IPR021858">
    <property type="entry name" value="Fun_TF"/>
</dbReference>
<dbReference type="PROSITE" id="PS00463">
    <property type="entry name" value="ZN2_CY6_FUNGAL_1"/>
    <property type="match status" value="1"/>
</dbReference>
<reference evidence="8" key="2">
    <citation type="journal article" date="2023" name="IMA Fungus">
        <title>Comparative genomic study of the Penicillium genus elucidates a diverse pangenome and 15 lateral gene transfer events.</title>
        <authorList>
            <person name="Petersen C."/>
            <person name="Sorensen T."/>
            <person name="Nielsen M.R."/>
            <person name="Sondergaard T.E."/>
            <person name="Sorensen J.L."/>
            <person name="Fitzpatrick D.A."/>
            <person name="Frisvad J.C."/>
            <person name="Nielsen K.L."/>
        </authorList>
    </citation>
    <scope>NUCLEOTIDE SEQUENCE</scope>
    <source>
        <strain evidence="8">IBT 19713</strain>
    </source>
</reference>
<dbReference type="Pfam" id="PF11951">
    <property type="entry name" value="Fungal_trans_2"/>
    <property type="match status" value="1"/>
</dbReference>
<feature type="domain" description="Zn(2)-C6 fungal-type" evidence="7">
    <location>
        <begin position="36"/>
        <end position="64"/>
    </location>
</feature>
<evidence type="ECO:0000256" key="2">
    <source>
        <dbReference type="ARBA" id="ARBA00023015"/>
    </source>
</evidence>
<dbReference type="SUPFAM" id="SSF57701">
    <property type="entry name" value="Zn2/Cys6 DNA-binding domain"/>
    <property type="match status" value="1"/>
</dbReference>
<comment type="caution">
    <text evidence="8">The sequence shown here is derived from an EMBL/GenBank/DDBJ whole genome shotgun (WGS) entry which is preliminary data.</text>
</comment>
<comment type="subcellular location">
    <subcellularLocation>
        <location evidence="1">Nucleus</location>
    </subcellularLocation>
</comment>
<dbReference type="Proteomes" id="UP001150941">
    <property type="component" value="Unassembled WGS sequence"/>
</dbReference>
<dbReference type="Gene3D" id="4.10.240.10">
    <property type="entry name" value="Zn(2)-C6 fungal-type DNA-binding domain"/>
    <property type="match status" value="1"/>
</dbReference>
<keyword evidence="5" id="KW-0539">Nucleus</keyword>
<evidence type="ECO:0000259" key="7">
    <source>
        <dbReference type="PROSITE" id="PS50048"/>
    </source>
</evidence>
<protein>
    <recommendedName>
        <fullName evidence="7">Zn(2)-C6 fungal-type domain-containing protein</fullName>
    </recommendedName>
</protein>
<evidence type="ECO:0000256" key="1">
    <source>
        <dbReference type="ARBA" id="ARBA00004123"/>
    </source>
</evidence>
<dbReference type="GO" id="GO:0045944">
    <property type="term" value="P:positive regulation of transcription by RNA polymerase II"/>
    <property type="evidence" value="ECO:0007669"/>
    <property type="project" value="TreeGrafter"/>
</dbReference>
<sequence>MTTFTDTGWPGSEPVRKTTQTKKRARQTGTAWTRSGCLTCKRRRKACDKAKPSCRNCTKQGRTCEGYGSLWVEPLGPSAHIFTPAELSKRRSGLSPHTGLLSPSLSPHPDNKIPPRVQTPKSDAPEEDSNEEISLAVIQRPRNYVPHLSDHELHYLQYHVEEGSKLLANLESDDNPLRSLLIPRAMSSPLLMKAICAVSALHLANRSQTFSALTASANFYGRTLAGLRAALNDSTQGSLTDDAMLAVGLMCKYEIVRGSVKQWGVHLSALQRMIASRGGLRTMDPDAGQFLRGLYLYAYNMARLSNRKRITAAEPNPTDTDLGAPRLDIYIGYTEEILKLCGAIADLPSLKGDDIALRLAIASINGALLAWSHDSTSYIIPQSLTPASLTRLQLVAECFRDAAFIYLHSVLEWLAIKVLGQASSLQMTDWSSLVSIPKSMAVQRCLARVETFPLDDHCEYSALTFPLFISGCENETIGHRDLVLRCLGKLQVNFGIGNVRRAKELLGILWARQDASAQHEVGSPVHWLDILDELQWDLILA</sequence>
<keyword evidence="3" id="KW-0238">DNA-binding</keyword>
<dbReference type="PANTHER" id="PTHR37534">
    <property type="entry name" value="TRANSCRIPTIONAL ACTIVATOR PROTEIN UGA3"/>
    <property type="match status" value="1"/>
</dbReference>
<dbReference type="GO" id="GO:0008270">
    <property type="term" value="F:zinc ion binding"/>
    <property type="evidence" value="ECO:0007669"/>
    <property type="project" value="InterPro"/>
</dbReference>
<keyword evidence="4" id="KW-0804">Transcription</keyword>
<evidence type="ECO:0000256" key="6">
    <source>
        <dbReference type="SAM" id="MobiDB-lite"/>
    </source>
</evidence>
<keyword evidence="9" id="KW-1185">Reference proteome</keyword>
<feature type="region of interest" description="Disordered" evidence="6">
    <location>
        <begin position="1"/>
        <end position="27"/>
    </location>
</feature>
<dbReference type="InterPro" id="IPR001138">
    <property type="entry name" value="Zn2Cys6_DnaBD"/>
</dbReference>
<accession>A0A9W9PIF2</accession>
<dbReference type="Pfam" id="PF00172">
    <property type="entry name" value="Zn_clus"/>
    <property type="match status" value="1"/>
</dbReference>
<dbReference type="GO" id="GO:0000981">
    <property type="term" value="F:DNA-binding transcription factor activity, RNA polymerase II-specific"/>
    <property type="evidence" value="ECO:0007669"/>
    <property type="project" value="InterPro"/>
</dbReference>
<dbReference type="GO" id="GO:0000976">
    <property type="term" value="F:transcription cis-regulatory region binding"/>
    <property type="evidence" value="ECO:0007669"/>
    <property type="project" value="TreeGrafter"/>
</dbReference>
<feature type="region of interest" description="Disordered" evidence="6">
    <location>
        <begin position="90"/>
        <end position="131"/>
    </location>
</feature>
<dbReference type="CDD" id="cd00067">
    <property type="entry name" value="GAL4"/>
    <property type="match status" value="1"/>
</dbReference>
<reference evidence="8" key="1">
    <citation type="submission" date="2022-11" db="EMBL/GenBank/DDBJ databases">
        <authorList>
            <person name="Petersen C."/>
        </authorList>
    </citation>
    <scope>NUCLEOTIDE SEQUENCE</scope>
    <source>
        <strain evidence="8">IBT 19713</strain>
    </source>
</reference>
<keyword evidence="2" id="KW-0805">Transcription regulation</keyword>
<dbReference type="SMART" id="SM00066">
    <property type="entry name" value="GAL4"/>
    <property type="match status" value="1"/>
</dbReference>
<gene>
    <name evidence="8" type="ORF">N7468_002333</name>
</gene>
<organism evidence="8 9">
    <name type="scientific">Penicillium chermesinum</name>
    <dbReference type="NCBI Taxonomy" id="63820"/>
    <lineage>
        <taxon>Eukaryota</taxon>
        <taxon>Fungi</taxon>
        <taxon>Dikarya</taxon>
        <taxon>Ascomycota</taxon>
        <taxon>Pezizomycotina</taxon>
        <taxon>Eurotiomycetes</taxon>
        <taxon>Eurotiomycetidae</taxon>
        <taxon>Eurotiales</taxon>
        <taxon>Aspergillaceae</taxon>
        <taxon>Penicillium</taxon>
    </lineage>
</organism>
<dbReference type="AlphaFoldDB" id="A0A9W9PIF2"/>
<evidence type="ECO:0000256" key="5">
    <source>
        <dbReference type="ARBA" id="ARBA00023242"/>
    </source>
</evidence>
<dbReference type="OrthoDB" id="3509362at2759"/>
<evidence type="ECO:0000313" key="8">
    <source>
        <dbReference type="EMBL" id="KAJ5247350.1"/>
    </source>
</evidence>
<evidence type="ECO:0000256" key="3">
    <source>
        <dbReference type="ARBA" id="ARBA00023125"/>
    </source>
</evidence>
<dbReference type="PANTHER" id="PTHR37534:SF16">
    <property type="entry name" value="ZN(II)2CYS6 TRANSCRIPTION FACTOR (EUROFUNG)-RELATED"/>
    <property type="match status" value="1"/>
</dbReference>
<proteinExistence type="predicted"/>
<dbReference type="PROSITE" id="PS50048">
    <property type="entry name" value="ZN2_CY6_FUNGAL_2"/>
    <property type="match status" value="1"/>
</dbReference>
<name>A0A9W9PIF2_9EURO</name>
<dbReference type="RefSeq" id="XP_058334771.1">
    <property type="nucleotide sequence ID" value="XM_058471630.1"/>
</dbReference>
<dbReference type="GeneID" id="83198933"/>
<dbReference type="EMBL" id="JAPQKS010000002">
    <property type="protein sequence ID" value="KAJ5247350.1"/>
    <property type="molecule type" value="Genomic_DNA"/>
</dbReference>
<evidence type="ECO:0000313" key="9">
    <source>
        <dbReference type="Proteomes" id="UP001150941"/>
    </source>
</evidence>
<evidence type="ECO:0000256" key="4">
    <source>
        <dbReference type="ARBA" id="ARBA00023163"/>
    </source>
</evidence>
<dbReference type="InterPro" id="IPR036864">
    <property type="entry name" value="Zn2-C6_fun-type_DNA-bd_sf"/>
</dbReference>
<dbReference type="GO" id="GO:0005634">
    <property type="term" value="C:nucleus"/>
    <property type="evidence" value="ECO:0007669"/>
    <property type="project" value="UniProtKB-SubCell"/>
</dbReference>